<feature type="transmembrane region" description="Helical" evidence="8">
    <location>
        <begin position="213"/>
        <end position="238"/>
    </location>
</feature>
<comment type="similarity">
    <text evidence="2 8">Belongs to the NiCoT transporter (TC 2.A.52) family.</text>
</comment>
<proteinExistence type="inferred from homology"/>
<feature type="transmembrane region" description="Helical" evidence="8">
    <location>
        <begin position="142"/>
        <end position="167"/>
    </location>
</feature>
<dbReference type="InterPro" id="IPR011541">
    <property type="entry name" value="Ni/Co_transpt_high_affinity"/>
</dbReference>
<keyword evidence="10" id="KW-1185">Reference proteome</keyword>
<feature type="transmembrane region" description="Helical" evidence="8">
    <location>
        <begin position="329"/>
        <end position="351"/>
    </location>
</feature>
<keyword evidence="4" id="KW-0533">Nickel</keyword>
<evidence type="ECO:0000256" key="1">
    <source>
        <dbReference type="ARBA" id="ARBA00004127"/>
    </source>
</evidence>
<dbReference type="Proteomes" id="UP001595872">
    <property type="component" value="Unassembled WGS sequence"/>
</dbReference>
<evidence type="ECO:0000256" key="8">
    <source>
        <dbReference type="RuleBase" id="RU362101"/>
    </source>
</evidence>
<keyword evidence="3 8" id="KW-0813">Transport</keyword>
<keyword evidence="6 8" id="KW-1133">Transmembrane helix</keyword>
<accession>A0ABV9U4N6</accession>
<sequence length="376" mass="40469">MSRMSESGGVRRSLAAGEWGRLGGMAAFILALHVVGWGILLLLVLPGHYRLGDGKLFGIGVGLTAYTLGMRHAFDADHLAAIDNTTRKMMNEGRRPVSIGFWFSLGHSSVVFVASMLLTFGVKALANGISDDESGLHKITGTIGPTVSGTFLAAIATINLVILVGIVKVFRRMKAGEYDEAALEEQLNNRGFMNRVLGRFTRLITKPWQMYPLGFLFGLGFDTASEIALLALAGSAAAGAGLPWYAAMCLPIIFAAGMSLWDTIDGTFMNFAYGWAFSNPVRKVFYNITLTGVSVVFAFVIGGTELLQVVQDRAGLTGGFWDWIAELDLNVAGFVVTGLLLVLWAGALLYWKLGRVEERWSAGLAEGTEEPARTSA</sequence>
<organism evidence="9 10">
    <name type="scientific">Actinomadura gamaensis</name>
    <dbReference type="NCBI Taxonomy" id="1763541"/>
    <lineage>
        <taxon>Bacteria</taxon>
        <taxon>Bacillati</taxon>
        <taxon>Actinomycetota</taxon>
        <taxon>Actinomycetes</taxon>
        <taxon>Streptosporangiales</taxon>
        <taxon>Thermomonosporaceae</taxon>
        <taxon>Actinomadura</taxon>
    </lineage>
</organism>
<feature type="transmembrane region" description="Helical" evidence="8">
    <location>
        <begin position="22"/>
        <end position="45"/>
    </location>
</feature>
<dbReference type="PANTHER" id="PTHR31611">
    <property type="entry name" value="HIGH-AFFINITY NICKEL TRANSPORT PROTEIN NIC1"/>
    <property type="match status" value="1"/>
</dbReference>
<feature type="transmembrane region" description="Helical" evidence="8">
    <location>
        <begin position="284"/>
        <end position="309"/>
    </location>
</feature>
<reference evidence="10" key="1">
    <citation type="journal article" date="2019" name="Int. J. Syst. Evol. Microbiol.">
        <title>The Global Catalogue of Microorganisms (GCM) 10K type strain sequencing project: providing services to taxonomists for standard genome sequencing and annotation.</title>
        <authorList>
            <consortium name="The Broad Institute Genomics Platform"/>
            <consortium name="The Broad Institute Genome Sequencing Center for Infectious Disease"/>
            <person name="Wu L."/>
            <person name="Ma J."/>
        </authorList>
    </citation>
    <scope>NUCLEOTIDE SEQUENCE [LARGE SCALE GENOMIC DNA]</scope>
    <source>
        <strain evidence="10">KLKA75</strain>
    </source>
</reference>
<evidence type="ECO:0000256" key="2">
    <source>
        <dbReference type="ARBA" id="ARBA00010892"/>
    </source>
</evidence>
<dbReference type="NCBIfam" id="TIGR00802">
    <property type="entry name" value="nico"/>
    <property type="match status" value="1"/>
</dbReference>
<comment type="caution">
    <text evidence="9">The sequence shown here is derived from an EMBL/GenBank/DDBJ whole genome shotgun (WGS) entry which is preliminary data.</text>
</comment>
<dbReference type="EMBL" id="JBHSIT010000009">
    <property type="protein sequence ID" value="MFC4911341.1"/>
    <property type="molecule type" value="Genomic_DNA"/>
</dbReference>
<evidence type="ECO:0000256" key="7">
    <source>
        <dbReference type="ARBA" id="ARBA00023136"/>
    </source>
</evidence>
<feature type="transmembrane region" description="Helical" evidence="8">
    <location>
        <begin position="97"/>
        <end position="122"/>
    </location>
</feature>
<keyword evidence="7 8" id="KW-0472">Membrane</keyword>
<evidence type="ECO:0000256" key="5">
    <source>
        <dbReference type="ARBA" id="ARBA00022692"/>
    </source>
</evidence>
<dbReference type="RefSeq" id="WP_378260150.1">
    <property type="nucleotide sequence ID" value="NZ_JBHSIT010000009.1"/>
</dbReference>
<name>A0ABV9U4N6_9ACTN</name>
<evidence type="ECO:0000313" key="10">
    <source>
        <dbReference type="Proteomes" id="UP001595872"/>
    </source>
</evidence>
<evidence type="ECO:0000256" key="6">
    <source>
        <dbReference type="ARBA" id="ARBA00022989"/>
    </source>
</evidence>
<dbReference type="InterPro" id="IPR004688">
    <property type="entry name" value="Ni/Co_transpt"/>
</dbReference>
<evidence type="ECO:0000256" key="3">
    <source>
        <dbReference type="ARBA" id="ARBA00022448"/>
    </source>
</evidence>
<dbReference type="Pfam" id="PF03824">
    <property type="entry name" value="NicO"/>
    <property type="match status" value="1"/>
</dbReference>
<gene>
    <name evidence="9" type="ORF">ACFPCY_28825</name>
</gene>
<evidence type="ECO:0000256" key="4">
    <source>
        <dbReference type="ARBA" id="ARBA00022596"/>
    </source>
</evidence>
<protein>
    <recommendedName>
        <fullName evidence="8">Nickel/cobalt efflux system</fullName>
    </recommendedName>
</protein>
<comment type="subcellular location">
    <subcellularLocation>
        <location evidence="8">Cell membrane</location>
        <topology evidence="8">Multi-pass membrane protein</topology>
    </subcellularLocation>
    <subcellularLocation>
        <location evidence="1">Endomembrane system</location>
        <topology evidence="1">Multi-pass membrane protein</topology>
    </subcellularLocation>
</comment>
<feature type="transmembrane region" description="Helical" evidence="8">
    <location>
        <begin position="244"/>
        <end position="264"/>
    </location>
</feature>
<evidence type="ECO:0000313" key="9">
    <source>
        <dbReference type="EMBL" id="MFC4911341.1"/>
    </source>
</evidence>
<keyword evidence="5 8" id="KW-0812">Transmembrane</keyword>
<dbReference type="PANTHER" id="PTHR31611:SF0">
    <property type="entry name" value="HIGH-AFFINITY NICKEL TRANSPORT PROTEIN NIC1"/>
    <property type="match status" value="1"/>
</dbReference>